<name>A0A8D5U770_9CREN</name>
<evidence type="ECO:0008006" key="6">
    <source>
        <dbReference type="Google" id="ProtNLM"/>
    </source>
</evidence>
<dbReference type="Proteomes" id="UP000825123">
    <property type="component" value="Chromosome"/>
</dbReference>
<dbReference type="Gene3D" id="2.40.50.1010">
    <property type="match status" value="1"/>
</dbReference>
<dbReference type="Pfam" id="PF22641">
    <property type="entry name" value="TiaS_TCKD"/>
    <property type="match status" value="1"/>
</dbReference>
<dbReference type="Pfam" id="PF23783">
    <property type="entry name" value="Zn_ribbon_TiaS"/>
    <property type="match status" value="1"/>
</dbReference>
<dbReference type="KEGG" id="csty:KN1_18760"/>
<dbReference type="Pfam" id="PF08489">
    <property type="entry name" value="TiaS_FLD"/>
    <property type="match status" value="1"/>
</dbReference>
<dbReference type="Gene3D" id="3.30.70.2200">
    <property type="match status" value="1"/>
</dbReference>
<feature type="domain" description="TiaS FLD" evidence="1">
    <location>
        <begin position="118"/>
        <end position="229"/>
    </location>
</feature>
<dbReference type="PANTHER" id="PTHR40705:SF1">
    <property type="entry name" value="TRNA(ILE2) 2-AGMATINYLCYTIDINE SYNTHETASE TIAS"/>
    <property type="match status" value="1"/>
</dbReference>
<accession>A0A8D5U770</accession>
<gene>
    <name evidence="4" type="ORF">KN1_18760</name>
</gene>
<feature type="domain" description="TiaS C-terminal zinc ribbon" evidence="3">
    <location>
        <begin position="323"/>
        <end position="364"/>
    </location>
</feature>
<dbReference type="InterPro" id="IPR013696">
    <property type="entry name" value="TiaS_FLD"/>
</dbReference>
<evidence type="ECO:0000313" key="4">
    <source>
        <dbReference type="EMBL" id="BCU70579.1"/>
    </source>
</evidence>
<sequence length="408" mass="47026">MRYLKEKYNVVFTDFPYLVRLNPNIPWKTRGNASVRLTIRANIEISELAEIVWQKSLEYVEYVSNYTKFNRKPGIAITYLSNLSKLESFYEKAVRDIIPLDLAKKVSEKYGIITRGERGIIGSIASLGFNPDKKGFTYELLTYKNDSESRQVDEETVIKFDERHFPYVFSNYDYVKKEVQIISHGNDPVLYGVRGTDPYVLASALEEIKVLNRINGAMIFKTNQGTDDHIIGEKGTYYQTFRSLIKVATVKILRGGDVVVISEDQEAIIFYKETGELNEASKLLKQGDEIIVTGSLKPSSIYGRILEAENMTILSLDAYTFSNPRCPKCNGSTESIGRDKGFRCKKCGYKFHGEKQKKEITRGLITNIQYQSRKYRHLTKPIFLEYNRDNLDVLAKQKLVHYLLYYQK</sequence>
<dbReference type="InterPro" id="IPR053870">
    <property type="entry name" value="TiaS-like_TCKD"/>
</dbReference>
<dbReference type="AlphaFoldDB" id="A0A8D5U770"/>
<keyword evidence="5" id="KW-1185">Reference proteome</keyword>
<dbReference type="EMBL" id="AP024597">
    <property type="protein sequence ID" value="BCU70579.1"/>
    <property type="molecule type" value="Genomic_DNA"/>
</dbReference>
<proteinExistence type="predicted"/>
<dbReference type="PANTHER" id="PTHR40705">
    <property type="entry name" value="TRNA(ILE2) 2-AGMATINYLCYTIDINE SYNTHETASE TIAS"/>
    <property type="match status" value="1"/>
</dbReference>
<evidence type="ECO:0000259" key="2">
    <source>
        <dbReference type="Pfam" id="PF22641"/>
    </source>
</evidence>
<dbReference type="InterPro" id="IPR055394">
    <property type="entry name" value="Zn_ribbon_TiaS"/>
</dbReference>
<feature type="domain" description="TiaS-like TCKD" evidence="2">
    <location>
        <begin position="11"/>
        <end position="112"/>
    </location>
</feature>
<organism evidence="4 5">
    <name type="scientific">Stygiolobus caldivivus</name>
    <dbReference type="NCBI Taxonomy" id="2824673"/>
    <lineage>
        <taxon>Archaea</taxon>
        <taxon>Thermoproteota</taxon>
        <taxon>Thermoprotei</taxon>
        <taxon>Sulfolobales</taxon>
        <taxon>Sulfolobaceae</taxon>
        <taxon>Stygiolobus</taxon>
    </lineage>
</organism>
<reference evidence="4 5" key="1">
    <citation type="submission" date="2021-04" db="EMBL/GenBank/DDBJ databases">
        <title>Complete genome sequence of Stygiolobus sp. KN-1.</title>
        <authorList>
            <person name="Nakamura K."/>
            <person name="Sakai H."/>
            <person name="Kurosawa N."/>
        </authorList>
    </citation>
    <scope>NUCLEOTIDE SEQUENCE [LARGE SCALE GENOMIC DNA]</scope>
    <source>
        <strain evidence="4 5">KN-1</strain>
    </source>
</reference>
<evidence type="ECO:0000259" key="1">
    <source>
        <dbReference type="Pfam" id="PF08489"/>
    </source>
</evidence>
<evidence type="ECO:0000313" key="5">
    <source>
        <dbReference type="Proteomes" id="UP000825123"/>
    </source>
</evidence>
<evidence type="ECO:0000259" key="3">
    <source>
        <dbReference type="Pfam" id="PF23783"/>
    </source>
</evidence>
<dbReference type="Gene3D" id="3.90.600.20">
    <property type="match status" value="1"/>
</dbReference>
<protein>
    <recommendedName>
        <fullName evidence="6">tRNA(Ile2) 2-agmatinylcytidine synthetase TiaS</fullName>
    </recommendedName>
</protein>